<accession>A0A2P2QYW3</accession>
<evidence type="ECO:0000313" key="1">
    <source>
        <dbReference type="EMBL" id="MBX72163.1"/>
    </source>
</evidence>
<organism evidence="1">
    <name type="scientific">Rhizophora mucronata</name>
    <name type="common">Asiatic mangrove</name>
    <dbReference type="NCBI Taxonomy" id="61149"/>
    <lineage>
        <taxon>Eukaryota</taxon>
        <taxon>Viridiplantae</taxon>
        <taxon>Streptophyta</taxon>
        <taxon>Embryophyta</taxon>
        <taxon>Tracheophyta</taxon>
        <taxon>Spermatophyta</taxon>
        <taxon>Magnoliopsida</taxon>
        <taxon>eudicotyledons</taxon>
        <taxon>Gunneridae</taxon>
        <taxon>Pentapetalae</taxon>
        <taxon>rosids</taxon>
        <taxon>fabids</taxon>
        <taxon>Malpighiales</taxon>
        <taxon>Rhizophoraceae</taxon>
        <taxon>Rhizophora</taxon>
    </lineage>
</organism>
<dbReference type="EMBL" id="GGEC01091679">
    <property type="protein sequence ID" value="MBX72163.1"/>
    <property type="molecule type" value="Transcribed_RNA"/>
</dbReference>
<name>A0A2P2QYW3_RHIMU</name>
<reference evidence="1" key="1">
    <citation type="submission" date="2018-02" db="EMBL/GenBank/DDBJ databases">
        <title>Rhizophora mucronata_Transcriptome.</title>
        <authorList>
            <person name="Meera S.P."/>
            <person name="Sreeshan A."/>
            <person name="Augustine A."/>
        </authorList>
    </citation>
    <scope>NUCLEOTIDE SEQUENCE</scope>
    <source>
        <tissue evidence="1">Leaf</tissue>
    </source>
</reference>
<sequence length="37" mass="4301">MKRRHSQSILFINDSHLSVSMGEIIKMASHLSMCWII</sequence>
<dbReference type="AlphaFoldDB" id="A0A2P2QYW3"/>
<protein>
    <submittedName>
        <fullName evidence="1">Uncharacterized protein</fullName>
    </submittedName>
</protein>
<proteinExistence type="predicted"/>